<dbReference type="EMBL" id="JBHUKQ010000021">
    <property type="protein sequence ID" value="MFD2486344.1"/>
    <property type="molecule type" value="Genomic_DNA"/>
</dbReference>
<feature type="compositionally biased region" description="Polar residues" evidence="1">
    <location>
        <begin position="132"/>
        <end position="146"/>
    </location>
</feature>
<dbReference type="RefSeq" id="WP_344286440.1">
    <property type="nucleotide sequence ID" value="NZ_BAAAHV010000026.1"/>
</dbReference>
<dbReference type="SUPFAM" id="SSF51679">
    <property type="entry name" value="Bacterial luciferase-like"/>
    <property type="match status" value="1"/>
</dbReference>
<reference evidence="3" key="1">
    <citation type="journal article" date="2019" name="Int. J. Syst. Evol. Microbiol.">
        <title>The Global Catalogue of Microorganisms (GCM) 10K type strain sequencing project: providing services to taxonomists for standard genome sequencing and annotation.</title>
        <authorList>
            <consortium name="The Broad Institute Genomics Platform"/>
            <consortium name="The Broad Institute Genome Sequencing Center for Infectious Disease"/>
            <person name="Wu L."/>
            <person name="Ma J."/>
        </authorList>
    </citation>
    <scope>NUCLEOTIDE SEQUENCE [LARGE SCALE GENOMIC DNA]</scope>
    <source>
        <strain evidence="3">CGMCC 4.7638</strain>
    </source>
</reference>
<accession>A0ABW5IAX4</accession>
<dbReference type="Proteomes" id="UP001597542">
    <property type="component" value="Unassembled WGS sequence"/>
</dbReference>
<name>A0ABW5IAX4_9PSEU</name>
<sequence length="157" mass="17562">MRECWTHARAVERFRPYFENYPIFRGSRLEDHMAGTPLTVGSPQQVIDKVLTFQEGFGDYQRQLFAVDGLALPVDVALEQVELLGSEVVPVLRKEMAARRAPEVPDAPTHASLVSAKYGDAEPRQPRPNPNRGDNLSGTSPYQDSDPSVEARFPVLR</sequence>
<feature type="region of interest" description="Disordered" evidence="1">
    <location>
        <begin position="98"/>
        <end position="157"/>
    </location>
</feature>
<evidence type="ECO:0000313" key="3">
    <source>
        <dbReference type="Proteomes" id="UP001597542"/>
    </source>
</evidence>
<comment type="caution">
    <text evidence="2">The sequence shown here is derived from an EMBL/GenBank/DDBJ whole genome shotgun (WGS) entry which is preliminary data.</text>
</comment>
<proteinExistence type="predicted"/>
<protein>
    <recommendedName>
        <fullName evidence="4">Luciferase-like monooxygenase</fullName>
    </recommendedName>
</protein>
<gene>
    <name evidence="2" type="ORF">ACFSUT_39140</name>
</gene>
<evidence type="ECO:0000313" key="2">
    <source>
        <dbReference type="EMBL" id="MFD2486344.1"/>
    </source>
</evidence>
<evidence type="ECO:0008006" key="4">
    <source>
        <dbReference type="Google" id="ProtNLM"/>
    </source>
</evidence>
<dbReference type="InterPro" id="IPR036661">
    <property type="entry name" value="Luciferase-like_sf"/>
</dbReference>
<dbReference type="Gene3D" id="3.20.20.30">
    <property type="entry name" value="Luciferase-like domain"/>
    <property type="match status" value="1"/>
</dbReference>
<organism evidence="2 3">
    <name type="scientific">Amycolatopsis albidoflavus</name>
    <dbReference type="NCBI Taxonomy" id="102226"/>
    <lineage>
        <taxon>Bacteria</taxon>
        <taxon>Bacillati</taxon>
        <taxon>Actinomycetota</taxon>
        <taxon>Actinomycetes</taxon>
        <taxon>Pseudonocardiales</taxon>
        <taxon>Pseudonocardiaceae</taxon>
        <taxon>Amycolatopsis</taxon>
    </lineage>
</organism>
<evidence type="ECO:0000256" key="1">
    <source>
        <dbReference type="SAM" id="MobiDB-lite"/>
    </source>
</evidence>
<keyword evidence="3" id="KW-1185">Reference proteome</keyword>